<gene>
    <name evidence="1" type="ORF">QO002_005982</name>
</gene>
<protein>
    <recommendedName>
        <fullName evidence="3">Transposase</fullName>
    </recommendedName>
</protein>
<comment type="caution">
    <text evidence="1">The sequence shown here is derived from an EMBL/GenBank/DDBJ whole genome shotgun (WGS) entry which is preliminary data.</text>
</comment>
<name>A0ABU0BZT5_9HYPH</name>
<organism evidence="1 2">
    <name type="scientific">Pararhizobium capsulatum DSM 1112</name>
    <dbReference type="NCBI Taxonomy" id="1121113"/>
    <lineage>
        <taxon>Bacteria</taxon>
        <taxon>Pseudomonadati</taxon>
        <taxon>Pseudomonadota</taxon>
        <taxon>Alphaproteobacteria</taxon>
        <taxon>Hyphomicrobiales</taxon>
        <taxon>Rhizobiaceae</taxon>
        <taxon>Rhizobium/Agrobacterium group</taxon>
        <taxon>Pararhizobium</taxon>
    </lineage>
</organism>
<proteinExistence type="predicted"/>
<evidence type="ECO:0000313" key="2">
    <source>
        <dbReference type="Proteomes" id="UP001230207"/>
    </source>
</evidence>
<dbReference type="EMBL" id="JAUSVF010000004">
    <property type="protein sequence ID" value="MDQ0323775.1"/>
    <property type="molecule type" value="Genomic_DNA"/>
</dbReference>
<sequence>MPSSTARVRQIEPERFRRWGASIGPQTEGLIIAILASRPHPEQGFRTCLGILRLYRDIGHDRAEAVSARAVEIGGLNSKTIASLIATYKGKKPSTEPAAVMEHANLRGPGYFH</sequence>
<dbReference type="Proteomes" id="UP001230207">
    <property type="component" value="Unassembled WGS sequence"/>
</dbReference>
<evidence type="ECO:0000313" key="1">
    <source>
        <dbReference type="EMBL" id="MDQ0323775.1"/>
    </source>
</evidence>
<dbReference type="RefSeq" id="WP_307236590.1">
    <property type="nucleotide sequence ID" value="NZ_JAUSVF010000004.1"/>
</dbReference>
<reference evidence="1 2" key="1">
    <citation type="submission" date="2023-07" db="EMBL/GenBank/DDBJ databases">
        <title>Genomic Encyclopedia of Type Strains, Phase IV (KMG-IV): sequencing the most valuable type-strain genomes for metagenomic binning, comparative biology and taxonomic classification.</title>
        <authorList>
            <person name="Goeker M."/>
        </authorList>
    </citation>
    <scope>NUCLEOTIDE SEQUENCE [LARGE SCALE GENOMIC DNA]</scope>
    <source>
        <strain evidence="1 2">DSM 1112</strain>
    </source>
</reference>
<evidence type="ECO:0008006" key="3">
    <source>
        <dbReference type="Google" id="ProtNLM"/>
    </source>
</evidence>
<keyword evidence="2" id="KW-1185">Reference proteome</keyword>
<accession>A0ABU0BZT5</accession>